<evidence type="ECO:0000256" key="2">
    <source>
        <dbReference type="SAM" id="SignalP"/>
    </source>
</evidence>
<dbReference type="InterPro" id="IPR053807">
    <property type="entry name" value="LppM"/>
</dbReference>
<dbReference type="RefSeq" id="WP_022875831.1">
    <property type="nucleotide sequence ID" value="NZ_CP032549.1"/>
</dbReference>
<name>A0A6H0SKT7_9MICC</name>
<reference evidence="4 5" key="1">
    <citation type="submission" date="2018-09" db="EMBL/GenBank/DDBJ databases">
        <title>Glutamicibacter mishrai S5-52T (LMG 29155T = KCTC 39846T).</title>
        <authorList>
            <person name="Das S.K."/>
        </authorList>
    </citation>
    <scope>NUCLEOTIDE SEQUENCE [LARGE SCALE GENOMIC DNA]</scope>
    <source>
        <strain evidence="4 5">S5-52</strain>
    </source>
</reference>
<dbReference type="EMBL" id="CP032549">
    <property type="protein sequence ID" value="QIV88073.1"/>
    <property type="molecule type" value="Genomic_DNA"/>
</dbReference>
<feature type="chain" id="PRO_5026188870" evidence="2">
    <location>
        <begin position="27"/>
        <end position="213"/>
    </location>
</feature>
<accession>A0A6H0SKT7</accession>
<feature type="signal peptide" evidence="2">
    <location>
        <begin position="1"/>
        <end position="26"/>
    </location>
</feature>
<evidence type="ECO:0000259" key="3">
    <source>
        <dbReference type="Pfam" id="PF21946"/>
    </source>
</evidence>
<keyword evidence="5" id="KW-1185">Reference proteome</keyword>
<evidence type="ECO:0000313" key="5">
    <source>
        <dbReference type="Proteomes" id="UP000502331"/>
    </source>
</evidence>
<keyword evidence="1" id="KW-1133">Transmembrane helix</keyword>
<sequence length="213" mass="23072">MKRLLSVIALAFAAVLALSGCVNMNADVNIQGQDKTTGSVEVTINKENLQGMSLDELLATQVDTAAMEQQLDGKWTYSKIEEGENVGLRFETDGVKTYTQLKDAFKVFGFEINLADDGKEVTFSMPGDKAAVDSSFTEANLHVNFPGEVTSHAPGEVEHHSVTFDMIKGAQVYQATGKFDHTLFYASIFGGALLVLTLVFVLAFAPKGAKEEH</sequence>
<keyword evidence="1" id="KW-0812">Transmembrane</keyword>
<feature type="transmembrane region" description="Helical" evidence="1">
    <location>
        <begin position="183"/>
        <end position="205"/>
    </location>
</feature>
<dbReference type="Pfam" id="PF21946">
    <property type="entry name" value="LppM"/>
    <property type="match status" value="1"/>
</dbReference>
<gene>
    <name evidence="4" type="ORF">D3791_13725</name>
</gene>
<evidence type="ECO:0000256" key="1">
    <source>
        <dbReference type="SAM" id="Phobius"/>
    </source>
</evidence>
<dbReference type="AlphaFoldDB" id="A0A6H0SKT7"/>
<organism evidence="4 5">
    <name type="scientific">Glutamicibacter mishrai</name>
    <dbReference type="NCBI Taxonomy" id="1775880"/>
    <lineage>
        <taxon>Bacteria</taxon>
        <taxon>Bacillati</taxon>
        <taxon>Actinomycetota</taxon>
        <taxon>Actinomycetes</taxon>
        <taxon>Micrococcales</taxon>
        <taxon>Micrococcaceae</taxon>
        <taxon>Glutamicibacter</taxon>
    </lineage>
</organism>
<protein>
    <submittedName>
        <fullName evidence="4">DUF3153 domain-containing protein</fullName>
    </submittedName>
</protein>
<dbReference type="Proteomes" id="UP000502331">
    <property type="component" value="Chromosome"/>
</dbReference>
<dbReference type="PROSITE" id="PS51257">
    <property type="entry name" value="PROKAR_LIPOPROTEIN"/>
    <property type="match status" value="1"/>
</dbReference>
<proteinExistence type="predicted"/>
<keyword evidence="2" id="KW-0732">Signal</keyword>
<evidence type="ECO:0000313" key="4">
    <source>
        <dbReference type="EMBL" id="QIV88073.1"/>
    </source>
</evidence>
<keyword evidence="1" id="KW-0472">Membrane</keyword>
<feature type="domain" description="LppM" evidence="3">
    <location>
        <begin position="24"/>
        <end position="171"/>
    </location>
</feature>